<dbReference type="EMBL" id="SHKL01000001">
    <property type="protein sequence ID" value="RZT87521.1"/>
    <property type="molecule type" value="Genomic_DNA"/>
</dbReference>
<evidence type="ECO:0000313" key="1">
    <source>
        <dbReference type="EMBL" id="RZT87521.1"/>
    </source>
</evidence>
<reference evidence="1 2" key="1">
    <citation type="submission" date="2019-02" db="EMBL/GenBank/DDBJ databases">
        <title>Sequencing the genomes of 1000 actinobacteria strains.</title>
        <authorList>
            <person name="Klenk H.-P."/>
        </authorList>
    </citation>
    <scope>NUCLEOTIDE SEQUENCE [LARGE SCALE GENOMIC DNA]</scope>
    <source>
        <strain evidence="1 2">DSM 45779</strain>
    </source>
</reference>
<evidence type="ECO:0000313" key="2">
    <source>
        <dbReference type="Proteomes" id="UP000291591"/>
    </source>
</evidence>
<accession>A0A4Q7V2C9</accession>
<proteinExistence type="predicted"/>
<keyword evidence="2" id="KW-1185">Reference proteome</keyword>
<dbReference type="Proteomes" id="UP000291591">
    <property type="component" value="Unassembled WGS sequence"/>
</dbReference>
<dbReference type="AlphaFoldDB" id="A0A4Q7V2C9"/>
<name>A0A4Q7V2C9_PSEST</name>
<gene>
    <name evidence="1" type="ORF">EV383_4446</name>
</gene>
<sequence length="306" mass="32391">MTAGDETAPPADDFIPCPECRQSVRRWVVDRAEASFGQYLPADPEHPVVATLIENQAMGACRTCGSVPGAAAGPRAGTADAEPVYEFARWLDNLDAPDALETRRSTSLDDVIRRARRALLAATGPRAGGTAPDDETVGWDQRCCRYEGHGQVCDELLAGGGADACGYHLMQDIARLRSEAAALRAAGDALADGMTLWLTQTDPYSPLGRSTLCPLVDFWRSAAGPPTTQDPPGYVETSPGLCSDCGRYRDRTGHLTGWDAVDGSARFWPLPSGHGPPGYTVDASTGWVPRYRPCAAGAPTTGGGDL</sequence>
<dbReference type="RefSeq" id="WP_130291664.1">
    <property type="nucleotide sequence ID" value="NZ_SHKL01000001.1"/>
</dbReference>
<comment type="caution">
    <text evidence="1">The sequence shown here is derived from an EMBL/GenBank/DDBJ whole genome shotgun (WGS) entry which is preliminary data.</text>
</comment>
<organism evidence="1 2">
    <name type="scientific">Pseudonocardia sediminis</name>
    <dbReference type="NCBI Taxonomy" id="1397368"/>
    <lineage>
        <taxon>Bacteria</taxon>
        <taxon>Bacillati</taxon>
        <taxon>Actinomycetota</taxon>
        <taxon>Actinomycetes</taxon>
        <taxon>Pseudonocardiales</taxon>
        <taxon>Pseudonocardiaceae</taxon>
        <taxon>Pseudonocardia</taxon>
    </lineage>
</organism>
<protein>
    <submittedName>
        <fullName evidence="1">Uncharacterized protein</fullName>
    </submittedName>
</protein>